<dbReference type="OrthoDB" id="10353002at2759"/>
<feature type="transmembrane region" description="Helical" evidence="1">
    <location>
        <begin position="22"/>
        <end position="42"/>
    </location>
</feature>
<organism evidence="2 3">
    <name type="scientific">Bursaphelenchus okinawaensis</name>
    <dbReference type="NCBI Taxonomy" id="465554"/>
    <lineage>
        <taxon>Eukaryota</taxon>
        <taxon>Metazoa</taxon>
        <taxon>Ecdysozoa</taxon>
        <taxon>Nematoda</taxon>
        <taxon>Chromadorea</taxon>
        <taxon>Rhabditida</taxon>
        <taxon>Tylenchina</taxon>
        <taxon>Tylenchomorpha</taxon>
        <taxon>Aphelenchoidea</taxon>
        <taxon>Aphelenchoididae</taxon>
        <taxon>Bursaphelenchus</taxon>
    </lineage>
</organism>
<feature type="transmembrane region" description="Helical" evidence="1">
    <location>
        <begin position="202"/>
        <end position="223"/>
    </location>
</feature>
<dbReference type="EMBL" id="CAJFCW020000002">
    <property type="protein sequence ID" value="CAG9097557.1"/>
    <property type="molecule type" value="Genomic_DNA"/>
</dbReference>
<evidence type="ECO:0000313" key="3">
    <source>
        <dbReference type="Proteomes" id="UP000614601"/>
    </source>
</evidence>
<sequence>MLDPTFNIPCSVDSIHHFHNDFNYIAGAFSLLFNSIVIYLSVKQTSKMRTYAKIIGLDSFFNICFTLTRCIVGQRPISTLDYYYYFTVTPLFFYSSKSLQEFGVVLTYFVVYFHGGIPAVQFFYRYRALKDESVTMFQISIAYCILLLFSMSNAVWYFWDFDSNPAQYYDAIYGGADGCNSTKLPTVTVVYKNTVGFEIHNIYGQGGLCIIFLLLLYFAVQSFRIYNVNVRQMALKTRQMNKSVNILFILQTVPPFIFMLFPNLLFALNVLPADLMSYTSLALGVGPAISPLFDALTVLLILPSFRRQILRKFWEPHLSVTKVEAITKDTTRSENFK</sequence>
<reference evidence="2" key="1">
    <citation type="submission" date="2020-09" db="EMBL/GenBank/DDBJ databases">
        <authorList>
            <person name="Kikuchi T."/>
        </authorList>
    </citation>
    <scope>NUCLEOTIDE SEQUENCE</scope>
    <source>
        <strain evidence="2">SH1</strain>
    </source>
</reference>
<protein>
    <recommendedName>
        <fullName evidence="4">G_PROTEIN_RECEP_F1_2 domain-containing protein</fullName>
    </recommendedName>
</protein>
<feature type="transmembrane region" description="Helical" evidence="1">
    <location>
        <begin position="54"/>
        <end position="74"/>
    </location>
</feature>
<dbReference type="Proteomes" id="UP000614601">
    <property type="component" value="Unassembled WGS sequence"/>
</dbReference>
<dbReference type="PANTHER" id="PTHR22943">
    <property type="entry name" value="7-TRANSMEMBRANE DOMAIN RECEPTOR C.ELEGANS"/>
    <property type="match status" value="1"/>
</dbReference>
<accession>A0A811KD19</accession>
<dbReference type="Pfam" id="PF10326">
    <property type="entry name" value="7TM_GPCR_Str"/>
    <property type="match status" value="1"/>
</dbReference>
<feature type="transmembrane region" description="Helical" evidence="1">
    <location>
        <begin position="102"/>
        <end position="124"/>
    </location>
</feature>
<dbReference type="EMBL" id="CAJFDH010000002">
    <property type="protein sequence ID" value="CAD5212777.1"/>
    <property type="molecule type" value="Genomic_DNA"/>
</dbReference>
<feature type="transmembrane region" description="Helical" evidence="1">
    <location>
        <begin position="136"/>
        <end position="159"/>
    </location>
</feature>
<proteinExistence type="predicted"/>
<dbReference type="PANTHER" id="PTHR22943:SF248">
    <property type="entry name" value="SEVEN TM RECEPTOR"/>
    <property type="match status" value="1"/>
</dbReference>
<evidence type="ECO:0000256" key="1">
    <source>
        <dbReference type="SAM" id="Phobius"/>
    </source>
</evidence>
<comment type="caution">
    <text evidence="2">The sequence shown here is derived from an EMBL/GenBank/DDBJ whole genome shotgun (WGS) entry which is preliminary data.</text>
</comment>
<evidence type="ECO:0008006" key="4">
    <source>
        <dbReference type="Google" id="ProtNLM"/>
    </source>
</evidence>
<dbReference type="Proteomes" id="UP000783686">
    <property type="component" value="Unassembled WGS sequence"/>
</dbReference>
<keyword evidence="1" id="KW-1133">Transmembrane helix</keyword>
<evidence type="ECO:0000313" key="2">
    <source>
        <dbReference type="EMBL" id="CAD5212777.1"/>
    </source>
</evidence>
<keyword evidence="1" id="KW-0472">Membrane</keyword>
<keyword evidence="3" id="KW-1185">Reference proteome</keyword>
<feature type="transmembrane region" description="Helical" evidence="1">
    <location>
        <begin position="244"/>
        <end position="268"/>
    </location>
</feature>
<feature type="transmembrane region" description="Helical" evidence="1">
    <location>
        <begin position="280"/>
        <end position="302"/>
    </location>
</feature>
<gene>
    <name evidence="2" type="ORF">BOKJ2_LOCUS4578</name>
</gene>
<keyword evidence="1" id="KW-0812">Transmembrane</keyword>
<name>A0A811KD19_9BILA</name>
<dbReference type="InterPro" id="IPR019428">
    <property type="entry name" value="7TM_GPCR_serpentine_rcpt_Str"/>
</dbReference>
<dbReference type="AlphaFoldDB" id="A0A811KD19"/>